<accession>A0A9W4XHK1</accession>
<evidence type="ECO:0000313" key="2">
    <source>
        <dbReference type="Proteomes" id="UP001152607"/>
    </source>
</evidence>
<name>A0A9W4XHK1_9PLEO</name>
<protein>
    <submittedName>
        <fullName evidence="1">Uncharacterized protein</fullName>
    </submittedName>
</protein>
<organism evidence="1 2">
    <name type="scientific">Periconia digitata</name>
    <dbReference type="NCBI Taxonomy" id="1303443"/>
    <lineage>
        <taxon>Eukaryota</taxon>
        <taxon>Fungi</taxon>
        <taxon>Dikarya</taxon>
        <taxon>Ascomycota</taxon>
        <taxon>Pezizomycotina</taxon>
        <taxon>Dothideomycetes</taxon>
        <taxon>Pleosporomycetidae</taxon>
        <taxon>Pleosporales</taxon>
        <taxon>Massarineae</taxon>
        <taxon>Periconiaceae</taxon>
        <taxon>Periconia</taxon>
    </lineage>
</organism>
<proteinExistence type="predicted"/>
<dbReference type="AlphaFoldDB" id="A0A9W4XHK1"/>
<reference evidence="1" key="1">
    <citation type="submission" date="2023-01" db="EMBL/GenBank/DDBJ databases">
        <authorList>
            <person name="Van Ghelder C."/>
            <person name="Rancurel C."/>
        </authorList>
    </citation>
    <scope>NUCLEOTIDE SEQUENCE</scope>
    <source>
        <strain evidence="1">CNCM I-4278</strain>
    </source>
</reference>
<gene>
    <name evidence="1" type="ORF">PDIGIT_LOCUS4941</name>
</gene>
<dbReference type="Proteomes" id="UP001152607">
    <property type="component" value="Unassembled WGS sequence"/>
</dbReference>
<keyword evidence="2" id="KW-1185">Reference proteome</keyword>
<sequence>MRVETPGILPPSKHMAGDLVDNDVFLYQTTSSEWYVKQSDQRLDGTIHKMHNPRLI</sequence>
<evidence type="ECO:0000313" key="1">
    <source>
        <dbReference type="EMBL" id="CAI6331912.1"/>
    </source>
</evidence>
<dbReference type="EMBL" id="CAOQHR010000003">
    <property type="protein sequence ID" value="CAI6331912.1"/>
    <property type="molecule type" value="Genomic_DNA"/>
</dbReference>
<comment type="caution">
    <text evidence="1">The sequence shown here is derived from an EMBL/GenBank/DDBJ whole genome shotgun (WGS) entry which is preliminary data.</text>
</comment>